<feature type="compositionally biased region" description="Basic and acidic residues" evidence="1">
    <location>
        <begin position="60"/>
        <end position="73"/>
    </location>
</feature>
<sequence length="129" mass="13706">MSEVVAVIPARGGSKGVPGKNLLNICGKPLIVWSVLQAKAAEHVDSVWVSSDSPEILSAAERHGAGGIERPDELSGDDASSESAWLHSLEYLENLGVDVDLIVGMQATSPIRESTDIDLAVDAVRREEF</sequence>
<protein>
    <recommendedName>
        <fullName evidence="3">Acylneuraminate cytidylyltransferase</fullName>
    </recommendedName>
</protein>
<dbReference type="InterPro" id="IPR029044">
    <property type="entry name" value="Nucleotide-diphossugar_trans"/>
</dbReference>
<dbReference type="PANTHER" id="PTHR21485:SF3">
    <property type="entry name" value="N-ACYLNEURAMINATE CYTIDYLYLTRANSFERASE"/>
    <property type="match status" value="1"/>
</dbReference>
<feature type="non-terminal residue" evidence="2">
    <location>
        <position position="129"/>
    </location>
</feature>
<dbReference type="InterPro" id="IPR003329">
    <property type="entry name" value="Cytidylyl_trans"/>
</dbReference>
<gene>
    <name evidence="2" type="ORF">METZ01_LOCUS371028</name>
</gene>
<feature type="region of interest" description="Disordered" evidence="1">
    <location>
        <begin position="60"/>
        <end position="79"/>
    </location>
</feature>
<dbReference type="InterPro" id="IPR050793">
    <property type="entry name" value="CMP-NeuNAc_synthase"/>
</dbReference>
<dbReference type="Pfam" id="PF02348">
    <property type="entry name" value="CTP_transf_3"/>
    <property type="match status" value="1"/>
</dbReference>
<reference evidence="2" key="1">
    <citation type="submission" date="2018-05" db="EMBL/GenBank/DDBJ databases">
        <authorList>
            <person name="Lanie J.A."/>
            <person name="Ng W.-L."/>
            <person name="Kazmierczak K.M."/>
            <person name="Andrzejewski T.M."/>
            <person name="Davidsen T.M."/>
            <person name="Wayne K.J."/>
            <person name="Tettelin H."/>
            <person name="Glass J.I."/>
            <person name="Rusch D."/>
            <person name="Podicherti R."/>
            <person name="Tsui H.-C.T."/>
            <person name="Winkler M.E."/>
        </authorList>
    </citation>
    <scope>NUCLEOTIDE SEQUENCE</scope>
</reference>
<evidence type="ECO:0000313" key="2">
    <source>
        <dbReference type="EMBL" id="SVD18174.1"/>
    </source>
</evidence>
<organism evidence="2">
    <name type="scientific">marine metagenome</name>
    <dbReference type="NCBI Taxonomy" id="408172"/>
    <lineage>
        <taxon>unclassified sequences</taxon>
        <taxon>metagenomes</taxon>
        <taxon>ecological metagenomes</taxon>
    </lineage>
</organism>
<dbReference type="CDD" id="cd02513">
    <property type="entry name" value="CMP-NeuAc_Synthase"/>
    <property type="match status" value="1"/>
</dbReference>
<dbReference type="AlphaFoldDB" id="A0A382T7Q4"/>
<evidence type="ECO:0008006" key="3">
    <source>
        <dbReference type="Google" id="ProtNLM"/>
    </source>
</evidence>
<accession>A0A382T7Q4</accession>
<proteinExistence type="predicted"/>
<name>A0A382T7Q4_9ZZZZ</name>
<dbReference type="PANTHER" id="PTHR21485">
    <property type="entry name" value="HAD SUPERFAMILY MEMBERS CMAS AND KDSC"/>
    <property type="match status" value="1"/>
</dbReference>
<dbReference type="EMBL" id="UINC01134558">
    <property type="protein sequence ID" value="SVD18174.1"/>
    <property type="molecule type" value="Genomic_DNA"/>
</dbReference>
<dbReference type="Gene3D" id="3.90.550.10">
    <property type="entry name" value="Spore Coat Polysaccharide Biosynthesis Protein SpsA, Chain A"/>
    <property type="match status" value="1"/>
</dbReference>
<evidence type="ECO:0000256" key="1">
    <source>
        <dbReference type="SAM" id="MobiDB-lite"/>
    </source>
</evidence>
<dbReference type="GO" id="GO:0008781">
    <property type="term" value="F:N-acylneuraminate cytidylyltransferase activity"/>
    <property type="evidence" value="ECO:0007669"/>
    <property type="project" value="TreeGrafter"/>
</dbReference>
<dbReference type="SUPFAM" id="SSF53448">
    <property type="entry name" value="Nucleotide-diphospho-sugar transferases"/>
    <property type="match status" value="1"/>
</dbReference>